<evidence type="ECO:0000256" key="1">
    <source>
        <dbReference type="ARBA" id="ARBA00022729"/>
    </source>
</evidence>
<dbReference type="SUPFAM" id="SSF141488">
    <property type="entry name" value="YdhA-like"/>
    <property type="match status" value="1"/>
</dbReference>
<feature type="domain" description="C-type lysozyme inhibitor" evidence="6">
    <location>
        <begin position="100"/>
        <end position="173"/>
    </location>
</feature>
<feature type="chain" id="PRO_5047455470" evidence="5">
    <location>
        <begin position="24"/>
        <end position="182"/>
    </location>
</feature>
<keyword evidence="4" id="KW-0449">Lipoprotein</keyword>
<dbReference type="InterPro" id="IPR018660">
    <property type="entry name" value="MliC"/>
</dbReference>
<protein>
    <submittedName>
        <fullName evidence="7">MliC family protein</fullName>
    </submittedName>
</protein>
<evidence type="ECO:0000256" key="5">
    <source>
        <dbReference type="SAM" id="SignalP"/>
    </source>
</evidence>
<proteinExistence type="predicted"/>
<dbReference type="PROSITE" id="PS51257">
    <property type="entry name" value="PROKAR_LIPOPROTEIN"/>
    <property type="match status" value="1"/>
</dbReference>
<reference evidence="7 8" key="1">
    <citation type="submission" date="2023-11" db="EMBL/GenBank/DDBJ databases">
        <title>Gilvimarinus fulvus sp. nov., isolated from the surface of Kelp.</title>
        <authorList>
            <person name="Sun Y.Y."/>
            <person name="Gong Y."/>
            <person name="Du Z.J."/>
        </authorList>
    </citation>
    <scope>NUCLEOTIDE SEQUENCE [LARGE SCALE GENOMIC DNA]</scope>
    <source>
        <strain evidence="7 8">SDUM040013</strain>
    </source>
</reference>
<dbReference type="Proteomes" id="UP001273505">
    <property type="component" value="Unassembled WGS sequence"/>
</dbReference>
<dbReference type="Pfam" id="PF09864">
    <property type="entry name" value="MliC"/>
    <property type="match status" value="1"/>
</dbReference>
<evidence type="ECO:0000256" key="2">
    <source>
        <dbReference type="ARBA" id="ARBA00023136"/>
    </source>
</evidence>
<evidence type="ECO:0000313" key="7">
    <source>
        <dbReference type="EMBL" id="MDX6848644.1"/>
    </source>
</evidence>
<dbReference type="EMBL" id="JAXAFO010000005">
    <property type="protein sequence ID" value="MDX6848644.1"/>
    <property type="molecule type" value="Genomic_DNA"/>
</dbReference>
<keyword evidence="8" id="KW-1185">Reference proteome</keyword>
<gene>
    <name evidence="7" type="ORF">SCD92_04685</name>
</gene>
<keyword evidence="1 5" id="KW-0732">Signal</keyword>
<sequence>MFLMKVLLSFRFIIGCCAIGLLAACSSPLPNSQPPGGITYDANSWKSILDASCTVYFDGCNQCRRAEGADVGVCTRKACAAYQKPYCFDNKASSHEKRTYSCKGGEQFMVFTGEYRADDMRIQLDDDEVWLSDRQSHTAYRLKRVEAASGEKYTDGQFVFWSKGGDALVQVAGEVLYRGCRY</sequence>
<feature type="signal peptide" evidence="5">
    <location>
        <begin position="1"/>
        <end position="23"/>
    </location>
</feature>
<keyword evidence="2" id="KW-0472">Membrane</keyword>
<organism evidence="7 8">
    <name type="scientific">Gilvimarinus gilvus</name>
    <dbReference type="NCBI Taxonomy" id="3058038"/>
    <lineage>
        <taxon>Bacteria</taxon>
        <taxon>Pseudomonadati</taxon>
        <taxon>Pseudomonadota</taxon>
        <taxon>Gammaproteobacteria</taxon>
        <taxon>Cellvibrionales</taxon>
        <taxon>Cellvibrionaceae</taxon>
        <taxon>Gilvimarinus</taxon>
    </lineage>
</organism>
<keyword evidence="3" id="KW-0564">Palmitate</keyword>
<evidence type="ECO:0000256" key="3">
    <source>
        <dbReference type="ARBA" id="ARBA00023139"/>
    </source>
</evidence>
<name>A0ABU4RVF2_9GAMM</name>
<evidence type="ECO:0000256" key="4">
    <source>
        <dbReference type="ARBA" id="ARBA00023288"/>
    </source>
</evidence>
<comment type="caution">
    <text evidence="7">The sequence shown here is derived from an EMBL/GenBank/DDBJ whole genome shotgun (WGS) entry which is preliminary data.</text>
</comment>
<dbReference type="RefSeq" id="WP_302724637.1">
    <property type="nucleotide sequence ID" value="NZ_JAULRU010000823.1"/>
</dbReference>
<evidence type="ECO:0000259" key="6">
    <source>
        <dbReference type="Pfam" id="PF09864"/>
    </source>
</evidence>
<dbReference type="InterPro" id="IPR036328">
    <property type="entry name" value="MliC_sf"/>
</dbReference>
<accession>A0ABU4RVF2</accession>
<dbReference type="Gene3D" id="2.40.128.200">
    <property type="match status" value="1"/>
</dbReference>
<evidence type="ECO:0000313" key="8">
    <source>
        <dbReference type="Proteomes" id="UP001273505"/>
    </source>
</evidence>